<organism evidence="2 3">
    <name type="scientific">Leptolyngbya subtilissima DQ-A4</name>
    <dbReference type="NCBI Taxonomy" id="2933933"/>
    <lineage>
        <taxon>Bacteria</taxon>
        <taxon>Bacillati</taxon>
        <taxon>Cyanobacteriota</taxon>
        <taxon>Cyanophyceae</taxon>
        <taxon>Leptolyngbyales</taxon>
        <taxon>Leptolyngbyaceae</taxon>
        <taxon>Leptolyngbya group</taxon>
        <taxon>Leptolyngbya</taxon>
    </lineage>
</organism>
<dbReference type="Pfam" id="PF13517">
    <property type="entry name" value="FG-GAP_3"/>
    <property type="match status" value="1"/>
</dbReference>
<gene>
    <name evidence="2" type="ORF">NC992_09400</name>
</gene>
<evidence type="ECO:0000313" key="2">
    <source>
        <dbReference type="EMBL" id="MEP0947084.1"/>
    </source>
</evidence>
<keyword evidence="3" id="KW-1185">Reference proteome</keyword>
<dbReference type="SUPFAM" id="SSF69318">
    <property type="entry name" value="Integrin alpha N-terminal domain"/>
    <property type="match status" value="1"/>
</dbReference>
<accession>A0ABV0K2T7</accession>
<evidence type="ECO:0000313" key="3">
    <source>
        <dbReference type="Proteomes" id="UP001482513"/>
    </source>
</evidence>
<dbReference type="PANTHER" id="PTHR46580:SF2">
    <property type="entry name" value="MAM DOMAIN-CONTAINING PROTEIN"/>
    <property type="match status" value="1"/>
</dbReference>
<dbReference type="InterPro" id="IPR013517">
    <property type="entry name" value="FG-GAP"/>
</dbReference>
<dbReference type="Gene3D" id="2.130.10.130">
    <property type="entry name" value="Integrin alpha, N-terminal"/>
    <property type="match status" value="1"/>
</dbReference>
<comment type="caution">
    <text evidence="2">The sequence shown here is derived from an EMBL/GenBank/DDBJ whole genome shotgun (WGS) entry which is preliminary data.</text>
</comment>
<evidence type="ECO:0000256" key="1">
    <source>
        <dbReference type="ARBA" id="ARBA00022729"/>
    </source>
</evidence>
<proteinExistence type="predicted"/>
<protein>
    <submittedName>
        <fullName evidence="2">VCBS repeat-containing protein</fullName>
    </submittedName>
</protein>
<sequence>MSFDFIRPRLSATIYDPAINPDPLAGGFLTYGQLPTFPIFVQAFPPSNISDITDVFEVAPLSRVTSSAGVRLNTRGTRLAISPGYNPTAYYLSDGATKIPTGRFLTPTANQGYAGFSNYSIDLGLENVDIFNFNLDSASLVPVNPSFLALNPDLGFSIEFDLAIAYEQSNPNRAGFSFTLISNDLSKGAEFGFKEAGANGDYIFIQNANFNAVNAGEKSTAALEISNKNQYRVTVKGDRYSLAVNNETLLTGLLRDYNFDPSSSNPPFPTAINPYETQNFLFFGDNTDQGYADFTLGKVTLNIPPLLPSFPDFNGDDTADIVWRNQAGGKVGLWLMNSTNFSSVDFISPEVDAAWDIKAVGNLNGDGSSDLVWQHKFSNQAAIWLMDGVNLLSGEVLENVGPDWKVVEAGDFNNDGKDDLLWRHGISGENAVWIMNGTKRISAELITPVADLNWEVGAVGDFFNDGNMDIFWRHRTAGTNVFWRMDGTTLIEGIETTAAPAEWQAQGAADFDQDGELDILWQNRTTGENAVWLMDGFTLYRGDLLTTVDPAAGWTSTV</sequence>
<dbReference type="Proteomes" id="UP001482513">
    <property type="component" value="Unassembled WGS sequence"/>
</dbReference>
<reference evidence="2 3" key="1">
    <citation type="submission" date="2022-04" db="EMBL/GenBank/DDBJ databases">
        <title>Positive selection, recombination, and allopatry shape intraspecific diversity of widespread and dominant cyanobacteria.</title>
        <authorList>
            <person name="Wei J."/>
            <person name="Shu W."/>
            <person name="Hu C."/>
        </authorList>
    </citation>
    <scope>NUCLEOTIDE SEQUENCE [LARGE SCALE GENOMIC DNA]</scope>
    <source>
        <strain evidence="2 3">DQ-A4</strain>
    </source>
</reference>
<dbReference type="EMBL" id="JAMPKX010000003">
    <property type="protein sequence ID" value="MEP0947084.1"/>
    <property type="molecule type" value="Genomic_DNA"/>
</dbReference>
<dbReference type="RefSeq" id="WP_190701230.1">
    <property type="nucleotide sequence ID" value="NZ_JAMPKX010000003.1"/>
</dbReference>
<dbReference type="InterPro" id="IPR028994">
    <property type="entry name" value="Integrin_alpha_N"/>
</dbReference>
<dbReference type="PANTHER" id="PTHR46580">
    <property type="entry name" value="SENSOR KINASE-RELATED"/>
    <property type="match status" value="1"/>
</dbReference>
<keyword evidence="1" id="KW-0732">Signal</keyword>
<name>A0ABV0K2T7_9CYAN</name>